<evidence type="ECO:0000313" key="13">
    <source>
        <dbReference type="EMBL" id="EDM78959.1"/>
    </source>
</evidence>
<evidence type="ECO:0000256" key="7">
    <source>
        <dbReference type="ARBA" id="ARBA00022827"/>
    </source>
</evidence>
<keyword evidence="11" id="KW-0963">Cytoplasm</keyword>
<feature type="binding site" evidence="11">
    <location>
        <begin position="268"/>
        <end position="282"/>
    </location>
    <ligand>
        <name>NAD(+)</name>
        <dbReference type="ChEBI" id="CHEBI:57540"/>
    </ligand>
</feature>
<dbReference type="NCBIfam" id="TIGR00136">
    <property type="entry name" value="mnmG_gidA"/>
    <property type="match status" value="1"/>
</dbReference>
<evidence type="ECO:0000256" key="1">
    <source>
        <dbReference type="ARBA" id="ARBA00001974"/>
    </source>
</evidence>
<keyword evidence="14" id="KW-1185">Reference proteome</keyword>
<feature type="binding site" evidence="11">
    <location>
        <begin position="5"/>
        <end position="10"/>
    </location>
    <ligand>
        <name>FAD</name>
        <dbReference type="ChEBI" id="CHEBI:57692"/>
    </ligand>
</feature>
<evidence type="ECO:0000256" key="8">
    <source>
        <dbReference type="ARBA" id="ARBA00023027"/>
    </source>
</evidence>
<comment type="subcellular location">
    <subcellularLocation>
        <location evidence="11">Cytoplasm</location>
    </subcellularLocation>
</comment>
<dbReference type="Gene3D" id="1.10.150.570">
    <property type="entry name" value="GidA associated domain, C-terminal subdomain"/>
    <property type="match status" value="1"/>
</dbReference>
<feature type="domain" description="tRNA uridine 5-carboxymethylaminomethyl modification enzyme C-terminal subdomain" evidence="12">
    <location>
        <begin position="494"/>
        <end position="566"/>
    </location>
</feature>
<dbReference type="FunFam" id="3.50.50.60:FF:000002">
    <property type="entry name" value="tRNA uridine 5-carboxymethylaminomethyl modification enzyme MnmG"/>
    <property type="match status" value="1"/>
</dbReference>
<evidence type="ECO:0000256" key="4">
    <source>
        <dbReference type="ARBA" id="ARBA00020461"/>
    </source>
</evidence>
<evidence type="ECO:0000256" key="5">
    <source>
        <dbReference type="ARBA" id="ARBA00022630"/>
    </source>
</evidence>
<dbReference type="STRING" id="391625.PPSIR1_06943"/>
<protein>
    <recommendedName>
        <fullName evidence="4 11">tRNA uridine 5-carboxymethylaminomethyl modification enzyme MnmG</fullName>
    </recommendedName>
    <alternativeName>
        <fullName evidence="10 11">Glucose-inhibited division protein A</fullName>
    </alternativeName>
</protein>
<keyword evidence="7 11" id="KW-0274">FAD</keyword>
<dbReference type="InterPro" id="IPR020595">
    <property type="entry name" value="MnmG-rel_CS"/>
</dbReference>
<sequence>MIVVGAGHAGLEAAFAGARLGVAVTVVTGSVGTIGQTPCNPSIGGVAKGHLVHEIHALGGFMGKAADACAIHGRKLNLSKGPAVHSTRLQVDKLRYGAFAQAAILDHPGVVVREGLVVAVEVGDDGAVTGVRLADGERVAGQAVVVTTGTFLGGVLHTGSTKTPGGRVGEAPATELSTQLATLGFRLVRLKTGTPPRLDRTTIDWGALEAQGSDDPFPRFCAPDEPDAPPRLPEAHCYITHTNAEVHALIRERLYESPMYSGQIEGVGPRYCPSIEDKVVRFADRERHQIFLEPEGLQPDALIYPNGISTSLPAEVQVEMVRGIAGLEAARIVRPGYAVEYDAVDARALNHALASDAIPGLAFAGQINGTSGYEEAGIQGLLAGANAALRLLGREPLELGRDQAYGGVLVDDLVTVGCDEPYRMFTSRAEYRLLLREDNADERLAGIAHAHGLIPTARWERILRRLERVAACVDGRANEEGEEAWIVAKARARKTYAGYLERQRREVARIRGETGNLPLPADLDYFAIEGLTRESAERLARVQPSSTAQAARIPGMTPAALSCVWAHARILKRQRARQN</sequence>
<dbReference type="EMBL" id="ABCS01000024">
    <property type="protein sequence ID" value="EDM78959.1"/>
    <property type="molecule type" value="Genomic_DNA"/>
</dbReference>
<dbReference type="InterPro" id="IPR047001">
    <property type="entry name" value="MnmG_C_subdom"/>
</dbReference>
<dbReference type="PANTHER" id="PTHR11806">
    <property type="entry name" value="GLUCOSE INHIBITED DIVISION PROTEIN A"/>
    <property type="match status" value="1"/>
</dbReference>
<dbReference type="Pfam" id="PF01134">
    <property type="entry name" value="GIDA"/>
    <property type="match status" value="1"/>
</dbReference>
<gene>
    <name evidence="11" type="primary">mnmG</name>
    <name evidence="11" type="synonym">gidA</name>
    <name evidence="13" type="ORF">PPSIR1_06943</name>
</gene>
<dbReference type="SUPFAM" id="SSF51905">
    <property type="entry name" value="FAD/NAD(P)-binding domain"/>
    <property type="match status" value="1"/>
</dbReference>
<evidence type="ECO:0000256" key="9">
    <source>
        <dbReference type="ARBA" id="ARBA00025948"/>
    </source>
</evidence>
<keyword evidence="6 11" id="KW-0819">tRNA processing</keyword>
<keyword evidence="8 11" id="KW-0520">NAD</keyword>
<evidence type="ECO:0000256" key="3">
    <source>
        <dbReference type="ARBA" id="ARBA00007653"/>
    </source>
</evidence>
<dbReference type="Proteomes" id="UP000005801">
    <property type="component" value="Unassembled WGS sequence"/>
</dbReference>
<name>A6G547_9BACT</name>
<dbReference type="Pfam" id="PF13932">
    <property type="entry name" value="SAM_GIDA_C"/>
    <property type="match status" value="1"/>
</dbReference>
<evidence type="ECO:0000313" key="14">
    <source>
        <dbReference type="Proteomes" id="UP000005801"/>
    </source>
</evidence>
<dbReference type="Gene3D" id="3.50.50.60">
    <property type="entry name" value="FAD/NAD(P)-binding domain"/>
    <property type="match status" value="2"/>
</dbReference>
<dbReference type="InterPro" id="IPR044920">
    <property type="entry name" value="MnmG_C_subdom_sf"/>
</dbReference>
<dbReference type="InterPro" id="IPR026904">
    <property type="entry name" value="MnmG_C"/>
</dbReference>
<dbReference type="eggNOG" id="COG0445">
    <property type="taxonomic scope" value="Bacteria"/>
</dbReference>
<dbReference type="InterPro" id="IPR002218">
    <property type="entry name" value="MnmG-rel"/>
</dbReference>
<organism evidence="13 14">
    <name type="scientific">Plesiocystis pacifica SIR-1</name>
    <dbReference type="NCBI Taxonomy" id="391625"/>
    <lineage>
        <taxon>Bacteria</taxon>
        <taxon>Pseudomonadati</taxon>
        <taxon>Myxococcota</taxon>
        <taxon>Polyangia</taxon>
        <taxon>Nannocystales</taxon>
        <taxon>Nannocystaceae</taxon>
        <taxon>Plesiocystis</taxon>
    </lineage>
</organism>
<dbReference type="SMART" id="SM01228">
    <property type="entry name" value="GIDA_assoc_3"/>
    <property type="match status" value="1"/>
</dbReference>
<dbReference type="InterPro" id="IPR036188">
    <property type="entry name" value="FAD/NAD-bd_sf"/>
</dbReference>
<dbReference type="InterPro" id="IPR040131">
    <property type="entry name" value="MnmG_N"/>
</dbReference>
<comment type="caution">
    <text evidence="13">The sequence shown here is derived from an EMBL/GenBank/DDBJ whole genome shotgun (WGS) entry which is preliminary data.</text>
</comment>
<dbReference type="PROSITE" id="PS01280">
    <property type="entry name" value="GIDA_1"/>
    <property type="match status" value="1"/>
</dbReference>
<dbReference type="InterPro" id="IPR004416">
    <property type="entry name" value="MnmG"/>
</dbReference>
<evidence type="ECO:0000256" key="6">
    <source>
        <dbReference type="ARBA" id="ARBA00022694"/>
    </source>
</evidence>
<comment type="cofactor">
    <cofactor evidence="1 11">
        <name>FAD</name>
        <dbReference type="ChEBI" id="CHEBI:57692"/>
    </cofactor>
</comment>
<dbReference type="AlphaFoldDB" id="A6G547"/>
<evidence type="ECO:0000256" key="10">
    <source>
        <dbReference type="ARBA" id="ARBA00031800"/>
    </source>
</evidence>
<evidence type="ECO:0000256" key="11">
    <source>
        <dbReference type="HAMAP-Rule" id="MF_00129"/>
    </source>
</evidence>
<dbReference type="GO" id="GO:0030488">
    <property type="term" value="P:tRNA methylation"/>
    <property type="evidence" value="ECO:0007669"/>
    <property type="project" value="TreeGrafter"/>
</dbReference>
<dbReference type="GO" id="GO:0050660">
    <property type="term" value="F:flavin adenine dinucleotide binding"/>
    <property type="evidence" value="ECO:0007669"/>
    <property type="project" value="UniProtKB-UniRule"/>
</dbReference>
<dbReference type="GO" id="GO:0002098">
    <property type="term" value="P:tRNA wobble uridine modification"/>
    <property type="evidence" value="ECO:0007669"/>
    <property type="project" value="InterPro"/>
</dbReference>
<comment type="subunit">
    <text evidence="9 11">Homodimer. Heterotetramer of two MnmE and two MnmG subunits.</text>
</comment>
<dbReference type="PANTHER" id="PTHR11806:SF0">
    <property type="entry name" value="PROTEIN MTO1 HOMOLOG, MITOCHONDRIAL"/>
    <property type="match status" value="1"/>
</dbReference>
<proteinExistence type="inferred from homology"/>
<evidence type="ECO:0000256" key="2">
    <source>
        <dbReference type="ARBA" id="ARBA00003717"/>
    </source>
</evidence>
<keyword evidence="5 11" id="KW-0285">Flavoprotein</keyword>
<dbReference type="GO" id="GO:0005829">
    <property type="term" value="C:cytosol"/>
    <property type="evidence" value="ECO:0007669"/>
    <property type="project" value="TreeGrafter"/>
</dbReference>
<accession>A6G547</accession>
<comment type="function">
    <text evidence="2 11">NAD-binding protein involved in the addition of a carboxymethylaminomethyl (cmnm) group at the wobble position (U34) of certain tRNAs, forming tRNA-cmnm(5)s(2)U34.</text>
</comment>
<comment type="similarity">
    <text evidence="3 11">Belongs to the MnmG family.</text>
</comment>
<dbReference type="HAMAP" id="MF_00129">
    <property type="entry name" value="MnmG_GidA"/>
    <property type="match status" value="1"/>
</dbReference>
<reference evidence="13 14" key="1">
    <citation type="submission" date="2007-06" db="EMBL/GenBank/DDBJ databases">
        <authorList>
            <person name="Shimkets L."/>
            <person name="Ferriera S."/>
            <person name="Johnson J."/>
            <person name="Kravitz S."/>
            <person name="Beeson K."/>
            <person name="Sutton G."/>
            <person name="Rogers Y.-H."/>
            <person name="Friedman R."/>
            <person name="Frazier M."/>
            <person name="Venter J.C."/>
        </authorList>
    </citation>
    <scope>NUCLEOTIDE SEQUENCE [LARGE SCALE GENOMIC DNA]</scope>
    <source>
        <strain evidence="13 14">SIR-1</strain>
    </source>
</reference>
<comment type="caution">
    <text evidence="11">Lacks conserved residue(s) required for the propagation of feature annotation.</text>
</comment>
<evidence type="ECO:0000259" key="12">
    <source>
        <dbReference type="SMART" id="SM01228"/>
    </source>
</evidence>